<evidence type="ECO:0000313" key="2">
    <source>
        <dbReference type="Proteomes" id="UP000234585"/>
    </source>
</evidence>
<protein>
    <submittedName>
        <fullName evidence="1">Uncharacterized protein</fullName>
    </submittedName>
</protein>
<sequence>MSWCNSWIDNLGLPIPDNVIISMDDRRQGAIADLISQLHETREELLSGSRGCGYECSSIVYGALTKQMQSNALLWPRPEVPFLNLNYMSLVQRVSSFKSPGWYGGSPYFSSYPHSCVDSSFKSLFGKSNDIIEGLDLDSLIHGSTG</sequence>
<reference evidence="1 2" key="1">
    <citation type="submission" date="2017-12" db="EMBL/GenBank/DDBJ databases">
        <authorList>
            <consortium name="DOE Joint Genome Institute"/>
            <person name="Haridas S."/>
            <person name="Kjaerbolling I."/>
            <person name="Vesth T.C."/>
            <person name="Frisvad J.C."/>
            <person name="Nybo J.L."/>
            <person name="Theobald S."/>
            <person name="Kuo A."/>
            <person name="Bowyer P."/>
            <person name="Matsuda Y."/>
            <person name="Mondo S."/>
            <person name="Lyhne E.K."/>
            <person name="Kogle M.E."/>
            <person name="Clum A."/>
            <person name="Lipzen A."/>
            <person name="Salamov A."/>
            <person name="Ngan C.Y."/>
            <person name="Daum C."/>
            <person name="Chiniquy J."/>
            <person name="Barry K."/>
            <person name="LaButti K."/>
            <person name="Simmons B.A."/>
            <person name="Magnuson J.K."/>
            <person name="Mortensen U.H."/>
            <person name="Larsen T.O."/>
            <person name="Grigoriev I.V."/>
            <person name="Baker S.E."/>
            <person name="Andersen M.R."/>
            <person name="Nordberg H.P."/>
            <person name="Cantor M.N."/>
            <person name="Hua S.X."/>
        </authorList>
    </citation>
    <scope>NUCLEOTIDE SEQUENCE [LARGE SCALE GENOMIC DNA]</scope>
    <source>
        <strain evidence="1 2">CBS 102.13</strain>
    </source>
</reference>
<name>A0A2I2FMH0_ASPCN</name>
<proteinExistence type="predicted"/>
<accession>A0A2I2FMH0</accession>
<dbReference type="OrthoDB" id="5326346at2759"/>
<keyword evidence="2" id="KW-1185">Reference proteome</keyword>
<dbReference type="AlphaFoldDB" id="A0A2I2FMH0"/>
<dbReference type="Proteomes" id="UP000234585">
    <property type="component" value="Unassembled WGS sequence"/>
</dbReference>
<evidence type="ECO:0000313" key="1">
    <source>
        <dbReference type="EMBL" id="PLB41809.1"/>
    </source>
</evidence>
<dbReference type="GeneID" id="36527832"/>
<dbReference type="STRING" id="41067.A0A2I2FMH0"/>
<organism evidence="1 2">
    <name type="scientific">Aspergillus candidus</name>
    <dbReference type="NCBI Taxonomy" id="41067"/>
    <lineage>
        <taxon>Eukaryota</taxon>
        <taxon>Fungi</taxon>
        <taxon>Dikarya</taxon>
        <taxon>Ascomycota</taxon>
        <taxon>Pezizomycotina</taxon>
        <taxon>Eurotiomycetes</taxon>
        <taxon>Eurotiomycetidae</taxon>
        <taxon>Eurotiales</taxon>
        <taxon>Aspergillaceae</taxon>
        <taxon>Aspergillus</taxon>
        <taxon>Aspergillus subgen. Circumdati</taxon>
    </lineage>
</organism>
<gene>
    <name evidence="1" type="ORF">BDW47DRAFT_98604</name>
</gene>
<dbReference type="EMBL" id="KZ559119">
    <property type="protein sequence ID" value="PLB41809.1"/>
    <property type="molecule type" value="Genomic_DNA"/>
</dbReference>
<dbReference type="RefSeq" id="XP_024675821.1">
    <property type="nucleotide sequence ID" value="XM_024820672.1"/>
</dbReference>